<dbReference type="AlphaFoldDB" id="A0A7X0DTN3"/>
<organism evidence="2 3">
    <name type="scientific">Rhizobium leguminosarum</name>
    <dbReference type="NCBI Taxonomy" id="384"/>
    <lineage>
        <taxon>Bacteria</taxon>
        <taxon>Pseudomonadati</taxon>
        <taxon>Pseudomonadota</taxon>
        <taxon>Alphaproteobacteria</taxon>
        <taxon>Hyphomicrobiales</taxon>
        <taxon>Rhizobiaceae</taxon>
        <taxon>Rhizobium/Agrobacterium group</taxon>
        <taxon>Rhizobium</taxon>
    </lineage>
</organism>
<dbReference type="GO" id="GO:0032196">
    <property type="term" value="P:transposition"/>
    <property type="evidence" value="ECO:0007669"/>
    <property type="project" value="TreeGrafter"/>
</dbReference>
<dbReference type="Proteomes" id="UP000517187">
    <property type="component" value="Unassembled WGS sequence"/>
</dbReference>
<evidence type="ECO:0000313" key="3">
    <source>
        <dbReference type="Proteomes" id="UP000517187"/>
    </source>
</evidence>
<sequence length="113" mass="13346">MIASFPNIAAITRRLPNDIAKDRRQRLRKLRRHPQLRELVIDRLQASWSPEQIAGRLWADGLTRVRICAETIYRFVYGKEDYGLGLYRYLPEARRKRRPRGSRKPRDSVFPGA</sequence>
<protein>
    <submittedName>
        <fullName evidence="2">IS30 family transposase</fullName>
    </submittedName>
</protein>
<evidence type="ECO:0000256" key="1">
    <source>
        <dbReference type="SAM" id="MobiDB-lite"/>
    </source>
</evidence>
<dbReference type="PANTHER" id="PTHR10948">
    <property type="entry name" value="TRANSPOSASE"/>
    <property type="match status" value="1"/>
</dbReference>
<comment type="caution">
    <text evidence="2">The sequence shown here is derived from an EMBL/GenBank/DDBJ whole genome shotgun (WGS) entry which is preliminary data.</text>
</comment>
<evidence type="ECO:0000313" key="2">
    <source>
        <dbReference type="EMBL" id="MBB6222685.1"/>
    </source>
</evidence>
<proteinExistence type="predicted"/>
<dbReference type="GO" id="GO:0005829">
    <property type="term" value="C:cytosol"/>
    <property type="evidence" value="ECO:0007669"/>
    <property type="project" value="TreeGrafter"/>
</dbReference>
<name>A0A7X0DTN3_RHILE</name>
<reference evidence="2 3" key="1">
    <citation type="submission" date="2020-08" db="EMBL/GenBank/DDBJ databases">
        <title>Genomic Encyclopedia of Type Strains, Phase IV (KMG-V): Genome sequencing to study the core and pangenomes of soil and plant-associated prokaryotes.</title>
        <authorList>
            <person name="Whitman W."/>
        </authorList>
    </citation>
    <scope>NUCLEOTIDE SEQUENCE [LARGE SCALE GENOMIC DNA]</scope>
    <source>
        <strain evidence="2 3">SEMIA 4011</strain>
    </source>
</reference>
<dbReference type="EMBL" id="JACIIJ010000008">
    <property type="protein sequence ID" value="MBB6222685.1"/>
    <property type="molecule type" value="Genomic_DNA"/>
</dbReference>
<dbReference type="InterPro" id="IPR051917">
    <property type="entry name" value="Transposase-Integrase"/>
</dbReference>
<dbReference type="PANTHER" id="PTHR10948:SF23">
    <property type="entry name" value="TRANSPOSASE INSI FOR INSERTION SEQUENCE ELEMENT IS30A-RELATED"/>
    <property type="match status" value="1"/>
</dbReference>
<accession>A0A7X0DTN3</accession>
<feature type="region of interest" description="Disordered" evidence="1">
    <location>
        <begin position="94"/>
        <end position="113"/>
    </location>
</feature>
<dbReference type="GO" id="GO:0004803">
    <property type="term" value="F:transposase activity"/>
    <property type="evidence" value="ECO:0007669"/>
    <property type="project" value="TreeGrafter"/>
</dbReference>
<gene>
    <name evidence="2" type="ORF">GGE66_003670</name>
</gene>
<feature type="compositionally biased region" description="Basic residues" evidence="1">
    <location>
        <begin position="94"/>
        <end position="103"/>
    </location>
</feature>